<evidence type="ECO:0000256" key="1">
    <source>
        <dbReference type="SAM" id="Phobius"/>
    </source>
</evidence>
<keyword evidence="1" id="KW-1133">Transmembrane helix</keyword>
<gene>
    <name evidence="2" type="ORF">H9861_03895</name>
</gene>
<keyword evidence="1" id="KW-0812">Transmembrane</keyword>
<reference evidence="2" key="1">
    <citation type="journal article" date="2021" name="PeerJ">
        <title>Extensive microbial diversity within the chicken gut microbiome revealed by metagenomics and culture.</title>
        <authorList>
            <person name="Gilroy R."/>
            <person name="Ravi A."/>
            <person name="Getino M."/>
            <person name="Pursley I."/>
            <person name="Horton D.L."/>
            <person name="Alikhan N.F."/>
            <person name="Baker D."/>
            <person name="Gharbi K."/>
            <person name="Hall N."/>
            <person name="Watson M."/>
            <person name="Adriaenssens E.M."/>
            <person name="Foster-Nyarko E."/>
            <person name="Jarju S."/>
            <person name="Secka A."/>
            <person name="Antonio M."/>
            <person name="Oren A."/>
            <person name="Chaudhuri R.R."/>
            <person name="La Ragione R."/>
            <person name="Hildebrand F."/>
            <person name="Pallen M.J."/>
        </authorList>
    </citation>
    <scope>NUCLEOTIDE SEQUENCE</scope>
    <source>
        <strain evidence="2">6627</strain>
    </source>
</reference>
<keyword evidence="1" id="KW-0472">Membrane</keyword>
<proteinExistence type="predicted"/>
<accession>A0A9D1UWX6</accession>
<feature type="transmembrane region" description="Helical" evidence="1">
    <location>
        <begin position="7"/>
        <end position="28"/>
    </location>
</feature>
<sequence length="444" mass="51003">MKIKKYLLHIGLLIAVIISLIFSAIIWIDPATFHRNTTQTTTTNESGNTADAETHYHWSDVYLPTSVILTKDKQQMQLTSGKEDMINQMRDAAKNVRVKNITVEDAKNFADYRESLLKNDNLTLSYSGPVSIGLFESMLDEHTLFDHYAERTFNHIVLPLANRQTIYLYSDNNFKIYKVELKEKLPNKLYKAAQGSDIRQTLVQYQEINKGNYILNYTKGVTVPKYSYLINKENTSLFVTHLLGSSSSNSIATKEHNGITTYTTDNGQRLVIDSKDGTVNYSRDARQNYRNKADTFNKTLKQNFDNLKRIGVALDDVRYQSYDSEKNTVTYQSYINGYPIISSNYYGTYEITMQRNGAMQYLFSIDNLQVPLPNDNQTVNLPPTNDVIQTLKSNNYNINKVKSIEVGYEWSQNPTSQMVVDLTPTYFVNYNGTWINYKNLGNRN</sequence>
<protein>
    <recommendedName>
        <fullName evidence="4">Regulatory protein YycH domain-containing protein</fullName>
    </recommendedName>
</protein>
<reference evidence="2" key="2">
    <citation type="submission" date="2021-04" db="EMBL/GenBank/DDBJ databases">
        <authorList>
            <person name="Gilroy R."/>
        </authorList>
    </citation>
    <scope>NUCLEOTIDE SEQUENCE</scope>
    <source>
        <strain evidence="2">6627</strain>
    </source>
</reference>
<evidence type="ECO:0000313" key="3">
    <source>
        <dbReference type="Proteomes" id="UP000823963"/>
    </source>
</evidence>
<dbReference type="CDD" id="cd15787">
    <property type="entry name" value="YycH_N"/>
    <property type="match status" value="1"/>
</dbReference>
<dbReference type="AlphaFoldDB" id="A0A9D1UWX6"/>
<dbReference type="EMBL" id="DXFP01000032">
    <property type="protein sequence ID" value="HIX01878.1"/>
    <property type="molecule type" value="Genomic_DNA"/>
</dbReference>
<comment type="caution">
    <text evidence="2">The sequence shown here is derived from an EMBL/GenBank/DDBJ whole genome shotgun (WGS) entry which is preliminary data.</text>
</comment>
<name>A0A9D1UWX6_9LACO</name>
<dbReference type="Gene3D" id="3.10.450.310">
    <property type="match status" value="1"/>
</dbReference>
<dbReference type="Proteomes" id="UP000823963">
    <property type="component" value="Unassembled WGS sequence"/>
</dbReference>
<evidence type="ECO:0008006" key="4">
    <source>
        <dbReference type="Google" id="ProtNLM"/>
    </source>
</evidence>
<organism evidence="2 3">
    <name type="scientific">Candidatus Ligilactobacillus excrementigallinarum</name>
    <dbReference type="NCBI Taxonomy" id="2838641"/>
    <lineage>
        <taxon>Bacteria</taxon>
        <taxon>Bacillati</taxon>
        <taxon>Bacillota</taxon>
        <taxon>Bacilli</taxon>
        <taxon>Lactobacillales</taxon>
        <taxon>Lactobacillaceae</taxon>
        <taxon>Ligilactobacillus</taxon>
    </lineage>
</organism>
<evidence type="ECO:0000313" key="2">
    <source>
        <dbReference type="EMBL" id="HIX01878.1"/>
    </source>
</evidence>